<evidence type="ECO:0000313" key="1">
    <source>
        <dbReference type="EMBL" id="MST50556.1"/>
    </source>
</evidence>
<dbReference type="Gene3D" id="3.30.70.120">
    <property type="match status" value="1"/>
</dbReference>
<accession>A0A7K0K535</accession>
<dbReference type="InterPro" id="IPR002187">
    <property type="entry name" value="N-reg_PII"/>
</dbReference>
<comment type="caution">
    <text evidence="1">The sequence shown here is derived from an EMBL/GenBank/DDBJ whole genome shotgun (WGS) entry which is preliminary data.</text>
</comment>
<dbReference type="SMART" id="SM00938">
    <property type="entry name" value="P-II"/>
    <property type="match status" value="1"/>
</dbReference>
<keyword evidence="2" id="KW-1185">Reference proteome</keyword>
<dbReference type="EMBL" id="VUMY01000022">
    <property type="protein sequence ID" value="MST50556.1"/>
    <property type="molecule type" value="Genomic_DNA"/>
</dbReference>
<dbReference type="InterPro" id="IPR011322">
    <property type="entry name" value="N-reg_PII-like_a/b"/>
</dbReference>
<organism evidence="1 2">
    <name type="scientific">Mobiluncus porci</name>
    <dbReference type="NCBI Taxonomy" id="2652278"/>
    <lineage>
        <taxon>Bacteria</taxon>
        <taxon>Bacillati</taxon>
        <taxon>Actinomycetota</taxon>
        <taxon>Actinomycetes</taxon>
        <taxon>Actinomycetales</taxon>
        <taxon>Actinomycetaceae</taxon>
        <taxon>Mobiluncus</taxon>
    </lineage>
</organism>
<gene>
    <name evidence="1" type="ORF">FYJ63_10040</name>
</gene>
<dbReference type="Proteomes" id="UP000442535">
    <property type="component" value="Unassembled WGS sequence"/>
</dbReference>
<dbReference type="InterPro" id="IPR015867">
    <property type="entry name" value="N-reg_PII/ATP_PRibTrfase_C"/>
</dbReference>
<dbReference type="AlphaFoldDB" id="A0A7K0K535"/>
<name>A0A7K0K535_9ACTO</name>
<dbReference type="PROSITE" id="PS51343">
    <property type="entry name" value="PII_GLNB_DOM"/>
    <property type="match status" value="1"/>
</dbReference>
<proteinExistence type="predicted"/>
<protein>
    <submittedName>
        <fullName evidence="1">P-II family nitrogen regulator</fullName>
    </submittedName>
</protein>
<evidence type="ECO:0000313" key="2">
    <source>
        <dbReference type="Proteomes" id="UP000442535"/>
    </source>
</evidence>
<dbReference type="Pfam" id="PF00543">
    <property type="entry name" value="P-II"/>
    <property type="match status" value="1"/>
</dbReference>
<reference evidence="1 2" key="1">
    <citation type="submission" date="2019-08" db="EMBL/GenBank/DDBJ databases">
        <title>In-depth cultivation of the pig gut microbiome towards novel bacterial diversity and tailored functional studies.</title>
        <authorList>
            <person name="Wylensek D."/>
            <person name="Hitch T.C.A."/>
            <person name="Clavel T."/>
        </authorList>
    </citation>
    <scope>NUCLEOTIDE SEQUENCE [LARGE SCALE GENOMIC DNA]</scope>
    <source>
        <strain evidence="1 2">RF-GAM-744-WT-7</strain>
    </source>
</reference>
<dbReference type="RefSeq" id="WP_154546337.1">
    <property type="nucleotide sequence ID" value="NZ_VUMY01000022.1"/>
</dbReference>
<sequence length="103" mass="10955">MYQAIMTIVEKGHAEKVIDAAVKAGSHGGTIINSRGSGVHETAKLFGITVEPEKELVLVLAEEKAAPEIVETISSDLKLGEPGNGIVFVQDVARVRGLYQPTE</sequence>
<dbReference type="SUPFAM" id="SSF54913">
    <property type="entry name" value="GlnB-like"/>
    <property type="match status" value="1"/>
</dbReference>
<dbReference type="GO" id="GO:0030234">
    <property type="term" value="F:enzyme regulator activity"/>
    <property type="evidence" value="ECO:0007669"/>
    <property type="project" value="InterPro"/>
</dbReference>
<dbReference type="GO" id="GO:0006808">
    <property type="term" value="P:regulation of nitrogen utilization"/>
    <property type="evidence" value="ECO:0007669"/>
    <property type="project" value="InterPro"/>
</dbReference>